<feature type="compositionally biased region" description="Acidic residues" evidence="1">
    <location>
        <begin position="742"/>
        <end position="754"/>
    </location>
</feature>
<dbReference type="EMBL" id="LT607411">
    <property type="protein sequence ID" value="SCF20182.1"/>
    <property type="molecule type" value="Genomic_DNA"/>
</dbReference>
<dbReference type="OrthoDB" id="9809488at2"/>
<keyword evidence="3" id="KW-1185">Reference proteome</keyword>
<evidence type="ECO:0000256" key="1">
    <source>
        <dbReference type="SAM" id="MobiDB-lite"/>
    </source>
</evidence>
<feature type="region of interest" description="Disordered" evidence="1">
    <location>
        <begin position="720"/>
        <end position="762"/>
    </location>
</feature>
<sequence>MEFDPTAVRHSLAVAMYEPTRYDVFVRTDGGQVEHYWAGEGVMFGPERLGGDFDTDPKVIKSRDGDAERLHLIGLSGFEIVDWSWPSPSTPGWLGPPTIEKLPGFSVSEPQPVWTDRLEIFATGIEGYLRHWTLEADGWSGPRTVDHFLIFSSPAAIQRAPGVLDVFAIGDGLRHWTRTNGVWKSEVRRGEGLIGPLTVASYSPQRLDVFAVRTGGVPVHWGWNGTRWFDAEERLDMTFPNGSSIVATDVQLVSYGLNRLTLFTRTVNGPLVEWTFQTPDYWSGPNAFSGSARRFAAWSLHDEQIEVLSRNRDGSFNHDFFENNPNAGMGEPVAGTWDDEFLPLAPPEPPPVTITPLPPDPDLLLVRPRDLVLLGLRFAGLDVQAPQPGAPGGLSAGDHAMLAVMFPPQHLAEEVDSGQTFPPPGPDRFRIWNAALSGPSRVVVDLCRGDLVTLTVGGVLDALRRGRVRPGDGMLDGATAIELPYGLVVSPHSADGSEVRCTHPADEAASPKQTVGLWQTRIAVEAAAAGSPAGLVLHPLAADSTDPFTVPLRGGARARILLEEPTARIDRLALSALGGTLTAYGSWPGFTWEHVAALGRDRRVRVTTEGVMYPFGHRAEFIEITERIFESTSDGAIARLRSIKMLRITQRVRPEPADAALRAAFPFAEVEIERTVVEGLDQPTWCTKDLPSPEVTELKERQDDQDRQARQIYEKLYGDMRPSGGMPPIEDLAAGLTPDAGELLDPDEPIDPDNPEPPPTRADAARDYLRLQIAINAIDEALDALAFGGIVPLDVFFVPHKDKKPVTFPVRLAGRLGDLHIELPLVFVADIDWRGGLITSPFQSLHDTDIADRVAKAHQQVGGDVVDVGGTRIDLVRADEPYPADVCEVRKLHLVGTGHDGGFRPRLGASPQLGEDDVPAQDRWGVEVDLPAVRTLLGTDAPPLTLALSKALLESAPDLKVPFQVPDTFPKLATEFAKNTARSGGIVAPDIVADAISREHGPVCVAGLLPNAVGQMDPKKILSEGATLLGFTLADLIDAADLDTPPQILTVAQPGLPPKVTMTWSKVKLSTDSGSFVTTPQSIIDIAVALGTAQQQVTCTVENIALALPDRSNKLLQVSFRKIVFTQTGGAAPNLDVDGIGVELSGVLELLEDLQKAVDLGGKGPHIDASTTGVSASYTLPVPDVTAGVFQLTNLVFHAGVDVPFDGRPVSISLAFASRQKPFNVSVLVFGGGGYVDLTIDCTGLRRIEIALEFGASLAMNFVVAQGEVHGMGGIRLVKDGEAFAWSAYLRFGGSVSVFGLVTVSVEVTVTLTYHSESKKLTGRATLVLEIDLTLFSESVSLDTGEWELVGGAGPQHAPATPVALAAWSGTAPDEWTRYRAAYAKGQLP</sequence>
<feature type="region of interest" description="Disordered" evidence="1">
    <location>
        <begin position="685"/>
        <end position="707"/>
    </location>
</feature>
<name>A0A1C4YHH2_MICVI</name>
<evidence type="ECO:0000313" key="2">
    <source>
        <dbReference type="EMBL" id="SCF20182.1"/>
    </source>
</evidence>
<dbReference type="RefSeq" id="WP_089007828.1">
    <property type="nucleotide sequence ID" value="NZ_LT607411.1"/>
</dbReference>
<protein>
    <submittedName>
        <fullName evidence="2">Uncharacterized protein</fullName>
    </submittedName>
</protein>
<organism evidence="2 3">
    <name type="scientific">Micromonospora viridifaciens</name>
    <dbReference type="NCBI Taxonomy" id="1881"/>
    <lineage>
        <taxon>Bacteria</taxon>
        <taxon>Bacillati</taxon>
        <taxon>Actinomycetota</taxon>
        <taxon>Actinomycetes</taxon>
        <taxon>Micromonosporales</taxon>
        <taxon>Micromonosporaceae</taxon>
        <taxon>Micromonospora</taxon>
    </lineage>
</organism>
<accession>A0A1C4YHH2</accession>
<proteinExistence type="predicted"/>
<dbReference type="Proteomes" id="UP000198242">
    <property type="component" value="Chromosome I"/>
</dbReference>
<evidence type="ECO:0000313" key="3">
    <source>
        <dbReference type="Proteomes" id="UP000198242"/>
    </source>
</evidence>
<gene>
    <name evidence="2" type="ORF">GA0074695_4292</name>
</gene>
<dbReference type="SUPFAM" id="SSF89372">
    <property type="entry name" value="Fucose-specific lectin"/>
    <property type="match status" value="1"/>
</dbReference>
<feature type="compositionally biased region" description="Basic and acidic residues" evidence="1">
    <location>
        <begin position="696"/>
        <end position="707"/>
    </location>
</feature>
<reference evidence="3" key="1">
    <citation type="submission" date="2016-06" db="EMBL/GenBank/DDBJ databases">
        <authorList>
            <person name="Varghese N."/>
            <person name="Submissions Spin"/>
        </authorList>
    </citation>
    <scope>NUCLEOTIDE SEQUENCE [LARGE SCALE GENOMIC DNA]</scope>
    <source>
        <strain evidence="3">DSM 43909</strain>
    </source>
</reference>
<dbReference type="Gene3D" id="2.120.10.70">
    <property type="entry name" value="Fucose-specific lectin"/>
    <property type="match status" value="1"/>
</dbReference>